<organism evidence="2 3">
    <name type="scientific">Vitis rotundifolia</name>
    <name type="common">Muscadine grape</name>
    <dbReference type="NCBI Taxonomy" id="103349"/>
    <lineage>
        <taxon>Eukaryota</taxon>
        <taxon>Viridiplantae</taxon>
        <taxon>Streptophyta</taxon>
        <taxon>Embryophyta</taxon>
        <taxon>Tracheophyta</taxon>
        <taxon>Spermatophyta</taxon>
        <taxon>Magnoliopsida</taxon>
        <taxon>eudicotyledons</taxon>
        <taxon>Gunneridae</taxon>
        <taxon>Pentapetalae</taxon>
        <taxon>rosids</taxon>
        <taxon>Vitales</taxon>
        <taxon>Vitaceae</taxon>
        <taxon>Viteae</taxon>
        <taxon>Vitis</taxon>
    </lineage>
</organism>
<name>A0AA39DJT9_VITRO</name>
<comment type="caution">
    <text evidence="2">The sequence shown here is derived from an EMBL/GenBank/DDBJ whole genome shotgun (WGS) entry which is preliminary data.</text>
</comment>
<evidence type="ECO:0000313" key="2">
    <source>
        <dbReference type="EMBL" id="KAJ9686619.1"/>
    </source>
</evidence>
<feature type="compositionally biased region" description="Polar residues" evidence="1">
    <location>
        <begin position="80"/>
        <end position="95"/>
    </location>
</feature>
<dbReference type="Proteomes" id="UP001168098">
    <property type="component" value="Unassembled WGS sequence"/>
</dbReference>
<sequence>MLTKQPISGTDNFGFRRNYWPHCNKKVIVASVFAFDPSVFSLTLKKTQASTALITTQETKHLHKQVSAIQDSKLPRKSSKPANQNPRNSMKTPQFTRYMDENPPEFKEKFGFFFFFFSPPFQQKPMVSGKKIVSSL</sequence>
<keyword evidence="3" id="KW-1185">Reference proteome</keyword>
<evidence type="ECO:0000256" key="1">
    <source>
        <dbReference type="SAM" id="MobiDB-lite"/>
    </source>
</evidence>
<feature type="region of interest" description="Disordered" evidence="1">
    <location>
        <begin position="65"/>
        <end position="98"/>
    </location>
</feature>
<protein>
    <submittedName>
        <fullName evidence="2">Uncharacterized protein</fullName>
    </submittedName>
</protein>
<evidence type="ECO:0000313" key="3">
    <source>
        <dbReference type="Proteomes" id="UP001168098"/>
    </source>
</evidence>
<proteinExistence type="predicted"/>
<accession>A0AA39DJT9</accession>
<gene>
    <name evidence="2" type="ORF">PVL29_015477</name>
</gene>
<dbReference type="AlphaFoldDB" id="A0AA39DJT9"/>
<dbReference type="EMBL" id="JARBHA010000012">
    <property type="protein sequence ID" value="KAJ9686619.1"/>
    <property type="molecule type" value="Genomic_DNA"/>
</dbReference>
<reference evidence="2 3" key="1">
    <citation type="journal article" date="2023" name="BMC Biotechnol.">
        <title>Vitis rotundifolia cv Carlos genome sequencing.</title>
        <authorList>
            <person name="Huff M."/>
            <person name="Hulse-Kemp A."/>
            <person name="Scheffler B."/>
            <person name="Youngblood R."/>
            <person name="Simpson S."/>
            <person name="Babiker E."/>
            <person name="Staton M."/>
        </authorList>
    </citation>
    <scope>NUCLEOTIDE SEQUENCE [LARGE SCALE GENOMIC DNA]</scope>
    <source>
        <tissue evidence="2">Leaf</tissue>
    </source>
</reference>